<reference evidence="1" key="1">
    <citation type="journal article" date="2015" name="Nature">
        <title>Complex archaea that bridge the gap between prokaryotes and eukaryotes.</title>
        <authorList>
            <person name="Spang A."/>
            <person name="Saw J.H."/>
            <person name="Jorgensen S.L."/>
            <person name="Zaremba-Niedzwiedzka K."/>
            <person name="Martijn J."/>
            <person name="Lind A.E."/>
            <person name="van Eijk R."/>
            <person name="Schleper C."/>
            <person name="Guy L."/>
            <person name="Ettema T.J."/>
        </authorList>
    </citation>
    <scope>NUCLEOTIDE SEQUENCE</scope>
</reference>
<sequence length="62" mass="7124">MGSKGKVLTKISLDQIRMKEFYGLSDEDKPIPAPKCETDKPIGTRDVDKFLREQQNKIWGNE</sequence>
<gene>
    <name evidence="1" type="ORF">LCGC14_0455020</name>
</gene>
<name>A0A0F9VQI3_9ZZZZ</name>
<dbReference type="AlphaFoldDB" id="A0A0F9VQI3"/>
<protein>
    <submittedName>
        <fullName evidence="1">Uncharacterized protein</fullName>
    </submittedName>
</protein>
<evidence type="ECO:0000313" key="1">
    <source>
        <dbReference type="EMBL" id="KKN68048.1"/>
    </source>
</evidence>
<organism evidence="1">
    <name type="scientific">marine sediment metagenome</name>
    <dbReference type="NCBI Taxonomy" id="412755"/>
    <lineage>
        <taxon>unclassified sequences</taxon>
        <taxon>metagenomes</taxon>
        <taxon>ecological metagenomes</taxon>
    </lineage>
</organism>
<proteinExistence type="predicted"/>
<dbReference type="EMBL" id="LAZR01000459">
    <property type="protein sequence ID" value="KKN68048.1"/>
    <property type="molecule type" value="Genomic_DNA"/>
</dbReference>
<comment type="caution">
    <text evidence="1">The sequence shown here is derived from an EMBL/GenBank/DDBJ whole genome shotgun (WGS) entry which is preliminary data.</text>
</comment>
<accession>A0A0F9VQI3</accession>